<evidence type="ECO:0000313" key="3">
    <source>
        <dbReference type="Proteomes" id="UP000546257"/>
    </source>
</evidence>
<organism evidence="2 3">
    <name type="scientific">Halobellus ruber</name>
    <dbReference type="NCBI Taxonomy" id="2761102"/>
    <lineage>
        <taxon>Archaea</taxon>
        <taxon>Methanobacteriati</taxon>
        <taxon>Methanobacteriota</taxon>
        <taxon>Stenosarchaea group</taxon>
        <taxon>Halobacteria</taxon>
        <taxon>Halobacteriales</taxon>
        <taxon>Haloferacaceae</taxon>
        <taxon>Halobellus</taxon>
    </lineage>
</organism>
<evidence type="ECO:0000256" key="1">
    <source>
        <dbReference type="SAM" id="MobiDB-lite"/>
    </source>
</evidence>
<evidence type="ECO:0000313" key="2">
    <source>
        <dbReference type="EMBL" id="MBB6647972.1"/>
    </source>
</evidence>
<dbReference type="AlphaFoldDB" id="A0A7J9SMZ3"/>
<keyword evidence="3" id="KW-1185">Reference proteome</keyword>
<gene>
    <name evidence="2" type="ORF">H5V44_17075</name>
</gene>
<protein>
    <submittedName>
        <fullName evidence="2">Uncharacterized protein</fullName>
    </submittedName>
</protein>
<sequence length="50" mass="5528">MDFSGRFPLRMKFVNIDSVLPEEVAIAGEHTDHFHRPAERDAGVGPSCMG</sequence>
<dbReference type="Proteomes" id="UP000546257">
    <property type="component" value="Unassembled WGS sequence"/>
</dbReference>
<proteinExistence type="predicted"/>
<dbReference type="EMBL" id="JACKXD010000010">
    <property type="protein sequence ID" value="MBB6647972.1"/>
    <property type="molecule type" value="Genomic_DNA"/>
</dbReference>
<feature type="compositionally biased region" description="Basic and acidic residues" evidence="1">
    <location>
        <begin position="31"/>
        <end position="42"/>
    </location>
</feature>
<comment type="caution">
    <text evidence="2">The sequence shown here is derived from an EMBL/GenBank/DDBJ whole genome shotgun (WGS) entry which is preliminary data.</text>
</comment>
<feature type="non-terminal residue" evidence="2">
    <location>
        <position position="50"/>
    </location>
</feature>
<accession>A0A7J9SMZ3</accession>
<feature type="region of interest" description="Disordered" evidence="1">
    <location>
        <begin position="31"/>
        <end position="50"/>
    </location>
</feature>
<reference evidence="2 3" key="1">
    <citation type="submission" date="2020-08" db="EMBL/GenBank/DDBJ databases">
        <authorList>
            <person name="Seo M.-J."/>
        </authorList>
    </citation>
    <scope>NUCLEOTIDE SEQUENCE [LARGE SCALE GENOMIC DNA]</scope>
    <source>
        <strain evidence="2 3">MBLA0160</strain>
    </source>
</reference>
<name>A0A7J9SMZ3_9EURY</name>